<organism evidence="1 4">
    <name type="scientific">Candidatus Hakubella thermalkaliphila</name>
    <dbReference type="NCBI Taxonomy" id="2754717"/>
    <lineage>
        <taxon>Bacteria</taxon>
        <taxon>Bacillati</taxon>
        <taxon>Actinomycetota</taxon>
        <taxon>Actinomycetota incertae sedis</taxon>
        <taxon>Candidatus Hakubellales</taxon>
        <taxon>Candidatus Hakubellaceae</taxon>
        <taxon>Candidatus Hakubella</taxon>
    </lineage>
</organism>
<dbReference type="Proteomes" id="UP000588083">
    <property type="component" value="Unassembled WGS sequence"/>
</dbReference>
<dbReference type="EMBL" id="BLRZ01000285">
    <property type="protein sequence ID" value="GFP31370.1"/>
    <property type="molecule type" value="Genomic_DNA"/>
</dbReference>
<protein>
    <submittedName>
        <fullName evidence="1">Uncharacterized protein</fullName>
    </submittedName>
</protein>
<gene>
    <name evidence="1" type="ORF">HKBW3S34_02290</name>
    <name evidence="2" type="ORF">HKBW3S47_02249</name>
</gene>
<evidence type="ECO:0000313" key="2">
    <source>
        <dbReference type="EMBL" id="GFP40552.1"/>
    </source>
</evidence>
<evidence type="ECO:0000313" key="1">
    <source>
        <dbReference type="EMBL" id="GFP31370.1"/>
    </source>
</evidence>
<accession>A0A6V8PGY0</accession>
<evidence type="ECO:0000313" key="4">
    <source>
        <dbReference type="Proteomes" id="UP000588083"/>
    </source>
</evidence>
<comment type="caution">
    <text evidence="1">The sequence shown here is derived from an EMBL/GenBank/DDBJ whole genome shotgun (WGS) entry which is preliminary data.</text>
</comment>
<keyword evidence="4" id="KW-1185">Reference proteome</keyword>
<dbReference type="InterPro" id="IPR036505">
    <property type="entry name" value="Amidase/PGRP_sf"/>
</dbReference>
<dbReference type="Gene3D" id="3.40.80.10">
    <property type="entry name" value="Peptidoglycan recognition protein-like"/>
    <property type="match status" value="1"/>
</dbReference>
<dbReference type="EMBL" id="BLSD01000307">
    <property type="protein sequence ID" value="GFP40552.1"/>
    <property type="molecule type" value="Genomic_DNA"/>
</dbReference>
<name>A0A6V8PGY0_9ACTN</name>
<dbReference type="AlphaFoldDB" id="A0A6V8PGY0"/>
<dbReference type="GO" id="GO:0008745">
    <property type="term" value="F:N-acetylmuramoyl-L-alanine amidase activity"/>
    <property type="evidence" value="ECO:0007669"/>
    <property type="project" value="InterPro"/>
</dbReference>
<proteinExistence type="predicted"/>
<evidence type="ECO:0000313" key="3">
    <source>
        <dbReference type="Proteomes" id="UP000569018"/>
    </source>
</evidence>
<dbReference type="SUPFAM" id="SSF55846">
    <property type="entry name" value="N-acetylmuramoyl-L-alanine amidase-like"/>
    <property type="match status" value="1"/>
</dbReference>
<dbReference type="GO" id="GO:0009253">
    <property type="term" value="P:peptidoglycan catabolic process"/>
    <property type="evidence" value="ECO:0007669"/>
    <property type="project" value="InterPro"/>
</dbReference>
<dbReference type="Proteomes" id="UP000569018">
    <property type="component" value="Unassembled WGS sequence"/>
</dbReference>
<sequence length="123" mass="13620">MGIGFIGTFTNENPATAAFNSANRLIAWRFHQRNIDPLSVGWIGAAGGTGLRTPRNITRIFGHMDVAAKNCPGYFFYDRLPRLVRLTVASLMGRMRSPIVFAPMGGEGWRRAGYPAYQSGIIW</sequence>
<reference evidence="3 4" key="1">
    <citation type="journal article" date="2020" name="Front. Microbiol.">
        <title>Single-cell genomics of novel Actinobacteria with the Wood-Ljungdahl pathway discovered in a serpentinizing system.</title>
        <authorList>
            <person name="Merino N."/>
            <person name="Kawai M."/>
            <person name="Boyd E.S."/>
            <person name="Colman D.R."/>
            <person name="McGlynn S.E."/>
            <person name="Nealson K.H."/>
            <person name="Kurokawa K."/>
            <person name="Hongoh Y."/>
        </authorList>
    </citation>
    <scope>NUCLEOTIDE SEQUENCE [LARGE SCALE GENOMIC DNA]</scope>
    <source>
        <strain evidence="1 4">S34</strain>
        <strain evidence="2 3">S47</strain>
    </source>
</reference>